<keyword evidence="4" id="KW-1185">Reference proteome</keyword>
<feature type="coiled-coil region" evidence="1">
    <location>
        <begin position="306"/>
        <end position="368"/>
    </location>
</feature>
<dbReference type="CDD" id="cd19609">
    <property type="entry name" value="NTD_TDP-43"/>
    <property type="match status" value="1"/>
</dbReference>
<evidence type="ECO:0000313" key="4">
    <source>
        <dbReference type="Proteomes" id="UP000095281"/>
    </source>
</evidence>
<evidence type="ECO:0000259" key="3">
    <source>
        <dbReference type="Pfam" id="PF18694"/>
    </source>
</evidence>
<feature type="domain" description="TAR DNA-binding protein 43 N-terminal" evidence="3">
    <location>
        <begin position="19"/>
        <end position="82"/>
    </location>
</feature>
<dbReference type="Proteomes" id="UP000095281">
    <property type="component" value="Unplaced"/>
</dbReference>
<evidence type="ECO:0000256" key="2">
    <source>
        <dbReference type="SAM" id="MobiDB-lite"/>
    </source>
</evidence>
<dbReference type="WBParaSite" id="MhA1_Contig221.frz3.gene5">
    <property type="protein sequence ID" value="MhA1_Contig221.frz3.gene5"/>
    <property type="gene ID" value="MhA1_Contig221.frz3.gene5"/>
</dbReference>
<accession>A0A1I8BF18</accession>
<name>A0A1I8BF18_MELHA</name>
<evidence type="ECO:0000256" key="1">
    <source>
        <dbReference type="SAM" id="Coils"/>
    </source>
</evidence>
<evidence type="ECO:0000313" key="5">
    <source>
        <dbReference type="WBParaSite" id="MhA1_Contig221.frz3.gene5"/>
    </source>
</evidence>
<feature type="region of interest" description="Disordered" evidence="2">
    <location>
        <begin position="483"/>
        <end position="502"/>
    </location>
</feature>
<dbReference type="AlphaFoldDB" id="A0A1I8BF18"/>
<keyword evidence="1" id="KW-0175">Coiled coil</keyword>
<dbReference type="InterPro" id="IPR041105">
    <property type="entry name" value="TDP-43_N"/>
</dbReference>
<reference evidence="5" key="1">
    <citation type="submission" date="2016-11" db="UniProtKB">
        <authorList>
            <consortium name="WormBaseParasite"/>
        </authorList>
    </citation>
    <scope>IDENTIFICATION</scope>
</reference>
<protein>
    <submittedName>
        <fullName evidence="5">TDP43_N domain-containing protein</fullName>
    </submittedName>
</protein>
<organism evidence="4 5">
    <name type="scientific">Meloidogyne hapla</name>
    <name type="common">Root-knot nematode worm</name>
    <dbReference type="NCBI Taxonomy" id="6305"/>
    <lineage>
        <taxon>Eukaryota</taxon>
        <taxon>Metazoa</taxon>
        <taxon>Ecdysozoa</taxon>
        <taxon>Nematoda</taxon>
        <taxon>Chromadorea</taxon>
        <taxon>Rhabditida</taxon>
        <taxon>Tylenchina</taxon>
        <taxon>Tylenchomorpha</taxon>
        <taxon>Tylenchoidea</taxon>
        <taxon>Meloidogynidae</taxon>
        <taxon>Meloidogyninae</taxon>
        <taxon>Meloidogyne</taxon>
    </lineage>
</organism>
<dbReference type="OMA" id="CVNENWA"/>
<proteinExistence type="predicted"/>
<sequence>MADNIANILPLSSIRLGVEAVEVELEQNDGSLLLSTIQSAFPNSIGIYFRPKGKECRTMLKFDGRRFMPPSGGWKSGIEYFVEMGGSRHSTFPFGSYENASKQFERSVNLVQKMMNGCSIKTNGQKIRANNDVSRLSEDDSAYFENRTNITDEEMGVLSPTPKTVQIFSDSDYLEGQRDKQRQNNVDQTLTRKISSERKNSETLNDPKANTSCELKSLERDFADLARICTGKDAIIDGQRIELEKTISELERIKEEEIKWVEKSLEWDSKWATAQQELEIMRKLGKDQEFLQGQITEMSIQINNERESWEKIKGELELQLKKWQKEAQDWREKNELSTWAVQELTEQLKKLQREKTDLQRKTTILEEQVNGEAIEFNRRFKERERIQKELLTDNTRLYQINDQLENKFKELKEENEKLDEKLLINEKKNNEKLEEIKMEFNEKEKRFNESLAAKESKIEEMEAKIREQTMQKLDLQSKLQQLTNHSQVNEGGSDPLFAYTQD</sequence>
<dbReference type="Pfam" id="PF18694">
    <property type="entry name" value="TDP-43_N"/>
    <property type="match status" value="1"/>
</dbReference>